<dbReference type="AlphaFoldDB" id="A0A7T8K9U2"/>
<accession>A0A7T8K9U2</accession>
<organism evidence="1 2">
    <name type="scientific">Caligus rogercresseyi</name>
    <name type="common">Sea louse</name>
    <dbReference type="NCBI Taxonomy" id="217165"/>
    <lineage>
        <taxon>Eukaryota</taxon>
        <taxon>Metazoa</taxon>
        <taxon>Ecdysozoa</taxon>
        <taxon>Arthropoda</taxon>
        <taxon>Crustacea</taxon>
        <taxon>Multicrustacea</taxon>
        <taxon>Hexanauplia</taxon>
        <taxon>Copepoda</taxon>
        <taxon>Siphonostomatoida</taxon>
        <taxon>Caligidae</taxon>
        <taxon>Caligus</taxon>
    </lineage>
</organism>
<dbReference type="Proteomes" id="UP000595437">
    <property type="component" value="Chromosome 7"/>
</dbReference>
<keyword evidence="2" id="KW-1185">Reference proteome</keyword>
<proteinExistence type="predicted"/>
<protein>
    <submittedName>
        <fullName evidence="1">Uncharacterized protein</fullName>
    </submittedName>
</protein>
<evidence type="ECO:0000313" key="1">
    <source>
        <dbReference type="EMBL" id="QQP49975.1"/>
    </source>
</evidence>
<sequence>MLLWPNEGNYQRDTDKLNEATSVKPLIDSLKEGTDQDVSTAAVSLGHTFASLNRSAKNRVNRHLVGAIEQLRIKLDKDIAMFTQLGELGLVSHTEKLAWSNTPTEASFATLKYFDLSKSTMKLGNIVQLTIGHVNRIAEWMTDCDTTPAERKELLDASSDGTTSIGSCLSLPLHMGLTLKYE</sequence>
<dbReference type="EMBL" id="CP045896">
    <property type="protein sequence ID" value="QQP49975.1"/>
    <property type="molecule type" value="Genomic_DNA"/>
</dbReference>
<name>A0A7T8K9U2_CALRO</name>
<reference evidence="2" key="1">
    <citation type="submission" date="2021-01" db="EMBL/GenBank/DDBJ databases">
        <title>Caligus Genome Assembly.</title>
        <authorList>
            <person name="Gallardo-Escarate C."/>
        </authorList>
    </citation>
    <scope>NUCLEOTIDE SEQUENCE [LARGE SCALE GENOMIC DNA]</scope>
</reference>
<evidence type="ECO:0000313" key="2">
    <source>
        <dbReference type="Proteomes" id="UP000595437"/>
    </source>
</evidence>
<gene>
    <name evidence="1" type="ORF">FKW44_010812</name>
</gene>